<dbReference type="InterPro" id="IPR001584">
    <property type="entry name" value="Integrase_cat-core"/>
</dbReference>
<reference evidence="3" key="1">
    <citation type="submission" date="2023-07" db="EMBL/GenBank/DDBJ databases">
        <authorList>
            <person name="Stuckert A."/>
        </authorList>
    </citation>
    <scope>NUCLEOTIDE SEQUENCE</scope>
</reference>
<dbReference type="SUPFAM" id="SSF53098">
    <property type="entry name" value="Ribonuclease H-like"/>
    <property type="match status" value="1"/>
</dbReference>
<dbReference type="PANTHER" id="PTHR37984:SF15">
    <property type="entry name" value="INTEGRASE CATALYTIC DOMAIN-CONTAINING PROTEIN"/>
    <property type="match status" value="1"/>
</dbReference>
<name>A0ABN9MP83_9NEOB</name>
<dbReference type="InterPro" id="IPR050951">
    <property type="entry name" value="Retrovirus_Pol_polyprotein"/>
</dbReference>
<dbReference type="PANTHER" id="PTHR37984">
    <property type="entry name" value="PROTEIN CBG26694"/>
    <property type="match status" value="1"/>
</dbReference>
<evidence type="ECO:0000256" key="1">
    <source>
        <dbReference type="SAM" id="MobiDB-lite"/>
    </source>
</evidence>
<dbReference type="InterPro" id="IPR036397">
    <property type="entry name" value="RNaseH_sf"/>
</dbReference>
<sequence>MVGMDFVVGLPKSRGCTIIWVITNHFSKMVHLVPLPRLPSARALAALFIKHIFRLHGMPDKIVSDRGPQFASRFWRELCHLLSIELNLSSTYHPETNGLVERANQTLVTYLRHFVSARQDDWASLLSWAEFALNNSVADSTGQTPFLLNYGQHPRVPVPMPVSSADSRVADWAVEAWDIWDRTQDAIRASKERMRSSTDAHRRPAPTFAPGDLVWLSARNIRLRVESTKFAPRYLGPFKVLEQVNPVVYRLALPPRLGITDTFPVSLLKPVYMSRFSESSAETSGSSTDDFEVNAILGFKVSVYACTRTHGCGDKGTEEDYEDLIVTVAGQIYNQKILQTGWLSLLRGLHNLRLGPGETRKVPIPGSFFRPAEATREKKRTRRGLNRSKKHGLHTSDQIPGTQPLVVNISSKSLGVAEHSVLQKGLSYCPSYKHNTFQMDMDLQKFYRSLRLKLHFSQNNQVTSSTVQSPPVGITAASLGLRDRSTYQPPKGSHPLETFIHFVDRLFQKLRNDTDRGLIHYPSNLSVSERQALKLLQQEKDIIIKPADKGGAIVVMDKLHYKNEVYRQLGDTTTYKKLSHNPTTSIQNTIKTTLDEFQTRGILDGKTRDFLTKKHPITPVIYILPKIHKDLHNPPARIKREPACTSHVTPTLVSAKPSSGGMSETKVRGLKRKPEPIGVNPEVILCHHSDQTSGLCVKRSEMSR</sequence>
<dbReference type="Pfam" id="PF24626">
    <property type="entry name" value="SH3_Tf2-1"/>
    <property type="match status" value="1"/>
</dbReference>
<feature type="domain" description="Integrase catalytic" evidence="2">
    <location>
        <begin position="1"/>
        <end position="153"/>
    </location>
</feature>
<gene>
    <name evidence="3" type="ORF">RIMI_LOCUS22946799</name>
</gene>
<dbReference type="EMBL" id="CAUEEQ010079096">
    <property type="protein sequence ID" value="CAJ0968257.1"/>
    <property type="molecule type" value="Genomic_DNA"/>
</dbReference>
<feature type="compositionally biased region" description="Basic residues" evidence="1">
    <location>
        <begin position="377"/>
        <end position="393"/>
    </location>
</feature>
<organism evidence="3 4">
    <name type="scientific">Ranitomeya imitator</name>
    <name type="common">mimic poison frog</name>
    <dbReference type="NCBI Taxonomy" id="111125"/>
    <lineage>
        <taxon>Eukaryota</taxon>
        <taxon>Metazoa</taxon>
        <taxon>Chordata</taxon>
        <taxon>Craniata</taxon>
        <taxon>Vertebrata</taxon>
        <taxon>Euteleostomi</taxon>
        <taxon>Amphibia</taxon>
        <taxon>Batrachia</taxon>
        <taxon>Anura</taxon>
        <taxon>Neobatrachia</taxon>
        <taxon>Hyloidea</taxon>
        <taxon>Dendrobatidae</taxon>
        <taxon>Dendrobatinae</taxon>
        <taxon>Ranitomeya</taxon>
    </lineage>
</organism>
<keyword evidence="4" id="KW-1185">Reference proteome</keyword>
<dbReference type="InterPro" id="IPR012337">
    <property type="entry name" value="RNaseH-like_sf"/>
</dbReference>
<comment type="caution">
    <text evidence="3">The sequence shown here is derived from an EMBL/GenBank/DDBJ whole genome shotgun (WGS) entry which is preliminary data.</text>
</comment>
<dbReference type="InterPro" id="IPR056924">
    <property type="entry name" value="SH3_Tf2-1"/>
</dbReference>
<feature type="compositionally biased region" description="Polar residues" evidence="1">
    <location>
        <begin position="646"/>
        <end position="662"/>
    </location>
</feature>
<dbReference type="Pfam" id="PF00665">
    <property type="entry name" value="rve"/>
    <property type="match status" value="1"/>
</dbReference>
<feature type="region of interest" description="Disordered" evidence="1">
    <location>
        <begin position="374"/>
        <end position="400"/>
    </location>
</feature>
<proteinExistence type="predicted"/>
<protein>
    <recommendedName>
        <fullName evidence="2">Integrase catalytic domain-containing protein</fullName>
    </recommendedName>
</protein>
<evidence type="ECO:0000313" key="4">
    <source>
        <dbReference type="Proteomes" id="UP001176940"/>
    </source>
</evidence>
<feature type="region of interest" description="Disordered" evidence="1">
    <location>
        <begin position="645"/>
        <end position="674"/>
    </location>
</feature>
<evidence type="ECO:0000313" key="3">
    <source>
        <dbReference type="EMBL" id="CAJ0968257.1"/>
    </source>
</evidence>
<dbReference type="Gene3D" id="3.30.420.10">
    <property type="entry name" value="Ribonuclease H-like superfamily/Ribonuclease H"/>
    <property type="match status" value="1"/>
</dbReference>
<accession>A0ABN9MP83</accession>
<dbReference type="PROSITE" id="PS50994">
    <property type="entry name" value="INTEGRASE"/>
    <property type="match status" value="1"/>
</dbReference>
<evidence type="ECO:0000259" key="2">
    <source>
        <dbReference type="PROSITE" id="PS50994"/>
    </source>
</evidence>
<dbReference type="Proteomes" id="UP001176940">
    <property type="component" value="Unassembled WGS sequence"/>
</dbReference>